<dbReference type="InterPro" id="IPR046715">
    <property type="entry name" value="DUF6607"/>
</dbReference>
<dbReference type="Pfam" id="PF20311">
    <property type="entry name" value="DUF6607"/>
    <property type="match status" value="1"/>
</dbReference>
<proteinExistence type="predicted"/>
<evidence type="ECO:0000313" key="2">
    <source>
        <dbReference type="EMBL" id="BBI20068.1"/>
    </source>
</evidence>
<sequence>MTNARTFLRTALLATALIAAPALADGPIKDRGEAVERAHFERDRETILAMAGDYKVRFDMQESTPWMAGYEPLDRKISGGHESVRVIEDTGTKIVLQHLLVVGAEGEEFVIKHWRQDWEYEPERILAYAGPNTWEWVEMPERLRNGRWSQTVYQVDDSPRYAGWGEWQDSQGIRRWRSNWTWRPLARRDAVRDPVYDRYASINRHQLTPTGWIHWQDNTKMMPDASAADGLSPVVQEYVLNTYDAFDDYSVAAADAYWADTAGYWAAVRKEWDAVAEERDGITITEEAQTGTVISGRLLTIANEIRAGELNEANAITEARGLIRSATAGTAKTSDATLEESGAY</sequence>
<dbReference type="EMBL" id="AP019389">
    <property type="protein sequence ID" value="BBI20068.1"/>
    <property type="molecule type" value="Genomic_DNA"/>
</dbReference>
<gene>
    <name evidence="2" type="ORF">EKJ_09150</name>
</gene>
<feature type="chain" id="PRO_5019474197" evidence="1">
    <location>
        <begin position="25"/>
        <end position="344"/>
    </location>
</feature>
<keyword evidence="1" id="KW-0732">Signal</keyword>
<dbReference type="Proteomes" id="UP000290057">
    <property type="component" value="Chromosome"/>
</dbReference>
<accession>A0A3T1CGL3</accession>
<name>A0A3T1CGL3_9SPHN</name>
<evidence type="ECO:0000256" key="1">
    <source>
        <dbReference type="SAM" id="SignalP"/>
    </source>
</evidence>
<organism evidence="2 3">
    <name type="scientific">Qipengyuania flava</name>
    <dbReference type="NCBI Taxonomy" id="192812"/>
    <lineage>
        <taxon>Bacteria</taxon>
        <taxon>Pseudomonadati</taxon>
        <taxon>Pseudomonadota</taxon>
        <taxon>Alphaproteobacteria</taxon>
        <taxon>Sphingomonadales</taxon>
        <taxon>Erythrobacteraceae</taxon>
        <taxon>Qipengyuania</taxon>
    </lineage>
</organism>
<dbReference type="RefSeq" id="WP_130586070.1">
    <property type="nucleotide sequence ID" value="NZ_AP019389.1"/>
</dbReference>
<protein>
    <submittedName>
        <fullName evidence="2">Uncharacterized protein</fullName>
    </submittedName>
</protein>
<evidence type="ECO:0000313" key="3">
    <source>
        <dbReference type="Proteomes" id="UP000290057"/>
    </source>
</evidence>
<dbReference type="AlphaFoldDB" id="A0A3T1CGL3"/>
<keyword evidence="3" id="KW-1185">Reference proteome</keyword>
<feature type="signal peptide" evidence="1">
    <location>
        <begin position="1"/>
        <end position="24"/>
    </location>
</feature>
<reference evidence="2 3" key="1">
    <citation type="submission" date="2019-01" db="EMBL/GenBank/DDBJ databases">
        <title>Complete genome sequence of Erythrobacter flavus KJ5.</title>
        <authorList>
            <person name="Kanesaki Y."/>
            <person name="Brotosudarmo T."/>
            <person name="Moriuchi R."/>
            <person name="Awai K."/>
        </authorList>
    </citation>
    <scope>NUCLEOTIDE SEQUENCE [LARGE SCALE GENOMIC DNA]</scope>
    <source>
        <strain evidence="2 3">KJ5</strain>
    </source>
</reference>